<dbReference type="AlphaFoldDB" id="A0A410P3X4"/>
<dbReference type="RefSeq" id="WP_228767842.1">
    <property type="nucleotide sequence ID" value="NZ_CP019384.1"/>
</dbReference>
<protein>
    <submittedName>
        <fullName evidence="1">Uncharacterized protein</fullName>
    </submittedName>
</protein>
<name>A0A410P3X4_VELA1</name>
<dbReference type="Proteomes" id="UP000287243">
    <property type="component" value="Chromosome"/>
</dbReference>
<dbReference type="InterPro" id="IPR044036">
    <property type="entry name" value="DUF5752"/>
</dbReference>
<organism evidence="1 2">
    <name type="scientific">Velamenicoccus archaeovorus</name>
    <dbReference type="NCBI Taxonomy" id="1930593"/>
    <lineage>
        <taxon>Bacteria</taxon>
        <taxon>Pseudomonadati</taxon>
        <taxon>Candidatus Omnitrophota</taxon>
        <taxon>Candidatus Velamenicoccus</taxon>
    </lineage>
</organism>
<proteinExistence type="predicted"/>
<dbReference type="KEGG" id="vai:BU251_03535"/>
<dbReference type="Pfam" id="PF19027">
    <property type="entry name" value="DUF5752"/>
    <property type="match status" value="1"/>
</dbReference>
<reference evidence="1 2" key="1">
    <citation type="submission" date="2017-01" db="EMBL/GenBank/DDBJ databases">
        <title>First insights into the biology of 'candidatus Vampirococcus archaeovorus'.</title>
        <authorList>
            <person name="Kizina J."/>
            <person name="Jordan S."/>
            <person name="Stueber K."/>
            <person name="Reinhardt R."/>
            <person name="Harder J."/>
        </authorList>
    </citation>
    <scope>NUCLEOTIDE SEQUENCE [LARGE SCALE GENOMIC DNA]</scope>
    <source>
        <strain evidence="1 2">LiM</strain>
    </source>
</reference>
<dbReference type="EMBL" id="CP019384">
    <property type="protein sequence ID" value="QAT16869.1"/>
    <property type="molecule type" value="Genomic_DNA"/>
</dbReference>
<sequence length="223" mass="26029">MTEPIKAKEPFRFYTRWHLSELLGIKASNLEQLLEHIKGVPGSCIYHHTHRFLQQHQYLSPEPPNDFAYWVREVLGDDELGERLASIDTIQYKTIRSLREKIVETIEKYLKHNPKANLRFAGEDEQFHFIKSVSFIAPTNEAATDLREFAEALRKVTIDSIYFHIFEAHLRLEKGTNDFSNWLDTSLQEKALAEKIAKLDPYTYTLDGLRKTILKIVEKRLAA</sequence>
<evidence type="ECO:0000313" key="2">
    <source>
        <dbReference type="Proteomes" id="UP000287243"/>
    </source>
</evidence>
<gene>
    <name evidence="1" type="ORF">BU251_03535</name>
</gene>
<evidence type="ECO:0000313" key="1">
    <source>
        <dbReference type="EMBL" id="QAT16869.1"/>
    </source>
</evidence>
<accession>A0A410P3X4</accession>
<keyword evidence="2" id="KW-1185">Reference proteome</keyword>